<sequence>MLIAIRFGIDSLCVWPREGEKQGKSTLAEELHKNSKRRILGLFPTLFQPVSNQTLSFASRTVYETNFDYLKRYEEGNWFHTALNLNGIHKQATAQNVYHKKGAP</sequence>
<name>A0A8X6MHA1_9ARAC</name>
<comment type="caution">
    <text evidence="1">The sequence shown here is derived from an EMBL/GenBank/DDBJ whole genome shotgun (WGS) entry which is preliminary data.</text>
</comment>
<reference evidence="1" key="1">
    <citation type="submission" date="2020-08" db="EMBL/GenBank/DDBJ databases">
        <title>Multicomponent nature underlies the extraordinary mechanical properties of spider dragline silk.</title>
        <authorList>
            <person name="Kono N."/>
            <person name="Nakamura H."/>
            <person name="Mori M."/>
            <person name="Yoshida Y."/>
            <person name="Ohtoshi R."/>
            <person name="Malay A.D."/>
            <person name="Moran D.A.P."/>
            <person name="Tomita M."/>
            <person name="Numata K."/>
            <person name="Arakawa K."/>
        </authorList>
    </citation>
    <scope>NUCLEOTIDE SEQUENCE</scope>
</reference>
<organism evidence="1 2">
    <name type="scientific">Trichonephila inaurata madagascariensis</name>
    <dbReference type="NCBI Taxonomy" id="2747483"/>
    <lineage>
        <taxon>Eukaryota</taxon>
        <taxon>Metazoa</taxon>
        <taxon>Ecdysozoa</taxon>
        <taxon>Arthropoda</taxon>
        <taxon>Chelicerata</taxon>
        <taxon>Arachnida</taxon>
        <taxon>Araneae</taxon>
        <taxon>Araneomorphae</taxon>
        <taxon>Entelegynae</taxon>
        <taxon>Araneoidea</taxon>
        <taxon>Nephilidae</taxon>
        <taxon>Trichonephila</taxon>
        <taxon>Trichonephila inaurata</taxon>
    </lineage>
</organism>
<dbReference type="AlphaFoldDB" id="A0A8X6MHA1"/>
<evidence type="ECO:0000313" key="2">
    <source>
        <dbReference type="Proteomes" id="UP000886998"/>
    </source>
</evidence>
<keyword evidence="2" id="KW-1185">Reference proteome</keyword>
<proteinExistence type="predicted"/>
<protein>
    <submittedName>
        <fullName evidence="1">Uncharacterized protein</fullName>
    </submittedName>
</protein>
<accession>A0A8X6MHA1</accession>
<dbReference type="EMBL" id="BMAV01027078">
    <property type="protein sequence ID" value="GFS56149.1"/>
    <property type="molecule type" value="Genomic_DNA"/>
</dbReference>
<evidence type="ECO:0000313" key="1">
    <source>
        <dbReference type="EMBL" id="GFS56149.1"/>
    </source>
</evidence>
<gene>
    <name evidence="1" type="ORF">TNIN_401311</name>
</gene>
<dbReference type="Proteomes" id="UP000886998">
    <property type="component" value="Unassembled WGS sequence"/>
</dbReference>